<dbReference type="Gene3D" id="1.10.10.60">
    <property type="entry name" value="Homeodomain-like"/>
    <property type="match status" value="1"/>
</dbReference>
<dbReference type="RefSeq" id="WP_284299512.1">
    <property type="nucleotide sequence ID" value="NZ_BSSV01000006.1"/>
</dbReference>
<dbReference type="PRINTS" id="PR00455">
    <property type="entry name" value="HTHTETR"/>
</dbReference>
<feature type="DNA-binding region" description="H-T-H motif" evidence="2">
    <location>
        <begin position="32"/>
        <end position="51"/>
    </location>
</feature>
<dbReference type="InterPro" id="IPR013573">
    <property type="entry name" value="Tscrpt_reg_YcdC_C"/>
</dbReference>
<organism evidence="4 5">
    <name type="scientific">Thalassotalea loyana</name>
    <dbReference type="NCBI Taxonomy" id="280483"/>
    <lineage>
        <taxon>Bacteria</taxon>
        <taxon>Pseudomonadati</taxon>
        <taxon>Pseudomonadota</taxon>
        <taxon>Gammaproteobacteria</taxon>
        <taxon>Alteromonadales</taxon>
        <taxon>Colwelliaceae</taxon>
        <taxon>Thalassotalea</taxon>
    </lineage>
</organism>
<proteinExistence type="predicted"/>
<dbReference type="Gene3D" id="1.10.357.10">
    <property type="entry name" value="Tetracycline Repressor, domain 2"/>
    <property type="match status" value="1"/>
</dbReference>
<dbReference type="Pfam" id="PF08362">
    <property type="entry name" value="TetR_C_3"/>
    <property type="match status" value="1"/>
</dbReference>
<evidence type="ECO:0000256" key="2">
    <source>
        <dbReference type="PROSITE-ProRule" id="PRU00335"/>
    </source>
</evidence>
<dbReference type="EMBL" id="BSSV01000006">
    <property type="protein sequence ID" value="GLX86461.1"/>
    <property type="molecule type" value="Genomic_DNA"/>
</dbReference>
<dbReference type="InterPro" id="IPR036271">
    <property type="entry name" value="Tet_transcr_reg_TetR-rel_C_sf"/>
</dbReference>
<dbReference type="SUPFAM" id="SSF48498">
    <property type="entry name" value="Tetracyclin repressor-like, C-terminal domain"/>
    <property type="match status" value="1"/>
</dbReference>
<dbReference type="InterPro" id="IPR001647">
    <property type="entry name" value="HTH_TetR"/>
</dbReference>
<reference evidence="4 5" key="1">
    <citation type="submission" date="2023-03" db="EMBL/GenBank/DDBJ databases">
        <title>Thalassotalea loyana LMG 22536T draft genome sequence.</title>
        <authorList>
            <person name="Sawabe T."/>
        </authorList>
    </citation>
    <scope>NUCLEOTIDE SEQUENCE [LARGE SCALE GENOMIC DNA]</scope>
    <source>
        <strain evidence="4 5">LMG 22536</strain>
    </source>
</reference>
<dbReference type="Proteomes" id="UP001157134">
    <property type="component" value="Unassembled WGS sequence"/>
</dbReference>
<sequence>MNKQANKRKQSQDAIMDAARDEFIQQGFKGATVQAIADKANMPKANVLYYYKNKENLYHKVLEQTLEMWDTAIGDIVLEDGPRVALESFIAAKVDIAFENPKASKIYAMEIIQGAQHLDNFARVYLRNWVKEKSAIFEHWMNEGAMAKVDPVKLIFLIWSTTQHYADFETQILNITNKQEYEEDDREQVKAFLINFILKGLEIK</sequence>
<dbReference type="PANTHER" id="PTHR30328:SF54">
    <property type="entry name" value="HTH-TYPE TRANSCRIPTIONAL REPRESSOR SCO4008"/>
    <property type="match status" value="1"/>
</dbReference>
<dbReference type="InterPro" id="IPR009057">
    <property type="entry name" value="Homeodomain-like_sf"/>
</dbReference>
<dbReference type="PROSITE" id="PS50977">
    <property type="entry name" value="HTH_TETR_2"/>
    <property type="match status" value="1"/>
</dbReference>
<name>A0ABQ6HHS7_9GAMM</name>
<accession>A0ABQ6HHS7</accession>
<protein>
    <submittedName>
        <fullName evidence="4">TetR family transcriptional regulator</fullName>
    </submittedName>
</protein>
<dbReference type="PANTHER" id="PTHR30328">
    <property type="entry name" value="TRANSCRIPTIONAL REPRESSOR"/>
    <property type="match status" value="1"/>
</dbReference>
<keyword evidence="1 2" id="KW-0238">DNA-binding</keyword>
<evidence type="ECO:0000259" key="3">
    <source>
        <dbReference type="PROSITE" id="PS50977"/>
    </source>
</evidence>
<comment type="caution">
    <text evidence="4">The sequence shown here is derived from an EMBL/GenBank/DDBJ whole genome shotgun (WGS) entry which is preliminary data.</text>
</comment>
<gene>
    <name evidence="4" type="ORF">tloyanaT_27140</name>
</gene>
<evidence type="ECO:0000313" key="5">
    <source>
        <dbReference type="Proteomes" id="UP001157134"/>
    </source>
</evidence>
<dbReference type="SUPFAM" id="SSF46689">
    <property type="entry name" value="Homeodomain-like"/>
    <property type="match status" value="1"/>
</dbReference>
<evidence type="ECO:0000313" key="4">
    <source>
        <dbReference type="EMBL" id="GLX86461.1"/>
    </source>
</evidence>
<dbReference type="InterPro" id="IPR050109">
    <property type="entry name" value="HTH-type_TetR-like_transc_reg"/>
</dbReference>
<keyword evidence="5" id="KW-1185">Reference proteome</keyword>
<evidence type="ECO:0000256" key="1">
    <source>
        <dbReference type="ARBA" id="ARBA00023125"/>
    </source>
</evidence>
<feature type="domain" description="HTH tetR-type" evidence="3">
    <location>
        <begin position="9"/>
        <end position="69"/>
    </location>
</feature>
<dbReference type="Pfam" id="PF00440">
    <property type="entry name" value="TetR_N"/>
    <property type="match status" value="1"/>
</dbReference>